<organism evidence="1">
    <name type="scientific">Rhizophora mucronata</name>
    <name type="common">Asiatic mangrove</name>
    <dbReference type="NCBI Taxonomy" id="61149"/>
    <lineage>
        <taxon>Eukaryota</taxon>
        <taxon>Viridiplantae</taxon>
        <taxon>Streptophyta</taxon>
        <taxon>Embryophyta</taxon>
        <taxon>Tracheophyta</taxon>
        <taxon>Spermatophyta</taxon>
        <taxon>Magnoliopsida</taxon>
        <taxon>eudicotyledons</taxon>
        <taxon>Gunneridae</taxon>
        <taxon>Pentapetalae</taxon>
        <taxon>rosids</taxon>
        <taxon>fabids</taxon>
        <taxon>Malpighiales</taxon>
        <taxon>Rhizophoraceae</taxon>
        <taxon>Rhizophora</taxon>
    </lineage>
</organism>
<protein>
    <submittedName>
        <fullName evidence="1">Uncharacterized protein</fullName>
    </submittedName>
</protein>
<accession>A0A2P2QQ01</accession>
<evidence type="ECO:0000313" key="1">
    <source>
        <dbReference type="EMBL" id="MBX68954.1"/>
    </source>
</evidence>
<reference evidence="1" key="1">
    <citation type="submission" date="2018-02" db="EMBL/GenBank/DDBJ databases">
        <title>Rhizophora mucronata_Transcriptome.</title>
        <authorList>
            <person name="Meera S.P."/>
            <person name="Sreeshan A."/>
            <person name="Augustine A."/>
        </authorList>
    </citation>
    <scope>NUCLEOTIDE SEQUENCE</scope>
    <source>
        <tissue evidence="1">Leaf</tissue>
    </source>
</reference>
<name>A0A2P2QQ01_RHIMU</name>
<dbReference type="AlphaFoldDB" id="A0A2P2QQ01"/>
<dbReference type="EMBL" id="GGEC01088470">
    <property type="protein sequence ID" value="MBX68954.1"/>
    <property type="molecule type" value="Transcribed_RNA"/>
</dbReference>
<proteinExistence type="predicted"/>
<sequence length="47" mass="5975">MRMQNLLFLLTVLLICWMRMNLGNWVQLFRSWLMKMQPLRRLWPRCH</sequence>